<organism evidence="1 2">
    <name type="scientific">Mortierella polycephala</name>
    <dbReference type="NCBI Taxonomy" id="41804"/>
    <lineage>
        <taxon>Eukaryota</taxon>
        <taxon>Fungi</taxon>
        <taxon>Fungi incertae sedis</taxon>
        <taxon>Mucoromycota</taxon>
        <taxon>Mortierellomycotina</taxon>
        <taxon>Mortierellomycetes</taxon>
        <taxon>Mortierellales</taxon>
        <taxon>Mortierellaceae</taxon>
        <taxon>Mortierella</taxon>
    </lineage>
</organism>
<dbReference type="Proteomes" id="UP000726737">
    <property type="component" value="Unassembled WGS sequence"/>
</dbReference>
<dbReference type="Gene3D" id="1.10.1200.10">
    <property type="entry name" value="ACP-like"/>
    <property type="match status" value="1"/>
</dbReference>
<gene>
    <name evidence="1" type="ORF">BG011_001413</name>
</gene>
<dbReference type="EMBL" id="JAAAJA010000137">
    <property type="protein sequence ID" value="KAG0261055.1"/>
    <property type="molecule type" value="Genomic_DNA"/>
</dbReference>
<reference evidence="1" key="1">
    <citation type="journal article" date="2020" name="Fungal Divers.">
        <title>Resolving the Mortierellaceae phylogeny through synthesis of multi-gene phylogenetics and phylogenomics.</title>
        <authorList>
            <person name="Vandepol N."/>
            <person name="Liber J."/>
            <person name="Desiro A."/>
            <person name="Na H."/>
            <person name="Kennedy M."/>
            <person name="Barry K."/>
            <person name="Grigoriev I.V."/>
            <person name="Miller A.N."/>
            <person name="O'Donnell K."/>
            <person name="Stajich J.E."/>
            <person name="Bonito G."/>
        </authorList>
    </citation>
    <scope>NUCLEOTIDE SEQUENCE</scope>
    <source>
        <strain evidence="1">KOD948</strain>
    </source>
</reference>
<dbReference type="AlphaFoldDB" id="A0A9P6Q8X0"/>
<evidence type="ECO:0000313" key="1">
    <source>
        <dbReference type="EMBL" id="KAG0261055.1"/>
    </source>
</evidence>
<dbReference type="OrthoDB" id="10352848at2759"/>
<comment type="caution">
    <text evidence="1">The sequence shown here is derived from an EMBL/GenBank/DDBJ whole genome shotgun (WGS) entry which is preliminary data.</text>
</comment>
<dbReference type="SUPFAM" id="SSF47336">
    <property type="entry name" value="ACP-like"/>
    <property type="match status" value="1"/>
</dbReference>
<dbReference type="InterPro" id="IPR036736">
    <property type="entry name" value="ACP-like_sf"/>
</dbReference>
<accession>A0A9P6Q8X0</accession>
<protein>
    <recommendedName>
        <fullName evidence="3">Acyl carrier protein</fullName>
    </recommendedName>
</protein>
<evidence type="ECO:0000313" key="2">
    <source>
        <dbReference type="Proteomes" id="UP000726737"/>
    </source>
</evidence>
<sequence>MAYATRIPPRAAAAAVAAVFNCRPAFRPSVIQRTLGAISVVPRQQYRPTNLFFARQQPGNTASFFTCALQSSSAVDSTKTTTNERTTTDRDAILNHLSEMIADRLIQASKGSKESLNSCNLNISPGSLFLEDLHLDDEGIEEMIMEIESVFGVEVTDLQARDLKTLQDVVDFIIEYRKQQQ</sequence>
<proteinExistence type="predicted"/>
<name>A0A9P6Q8X0_9FUNG</name>
<keyword evidence="2" id="KW-1185">Reference proteome</keyword>
<evidence type="ECO:0008006" key="3">
    <source>
        <dbReference type="Google" id="ProtNLM"/>
    </source>
</evidence>